<proteinExistence type="predicted"/>
<evidence type="ECO:0000313" key="2">
    <source>
        <dbReference type="Proteomes" id="UP000192775"/>
    </source>
</evidence>
<dbReference type="STRING" id="1619308.B5808_02340"/>
<protein>
    <submittedName>
        <fullName evidence="1">Uncharacterized protein</fullName>
    </submittedName>
</protein>
<reference evidence="1 2" key="1">
    <citation type="submission" date="2017-04" db="EMBL/GenBank/DDBJ databases">
        <authorList>
            <person name="Afonso C.L."/>
            <person name="Miller P.J."/>
            <person name="Scott M.A."/>
            <person name="Spackman E."/>
            <person name="Goraichik I."/>
            <person name="Dimitrov K.M."/>
            <person name="Suarez D.L."/>
            <person name="Swayne D.E."/>
        </authorList>
    </citation>
    <scope>NUCLEOTIDE SEQUENCE [LARGE SCALE GENOMIC DNA]</scope>
    <source>
        <strain evidence="2">XA(T)</strain>
    </source>
</reference>
<organism evidence="1 2">
    <name type="scientific">Cnuibacter physcomitrellae</name>
    <dbReference type="NCBI Taxonomy" id="1619308"/>
    <lineage>
        <taxon>Bacteria</taxon>
        <taxon>Bacillati</taxon>
        <taxon>Actinomycetota</taxon>
        <taxon>Actinomycetes</taxon>
        <taxon>Micrococcales</taxon>
        <taxon>Microbacteriaceae</taxon>
        <taxon>Cnuibacter</taxon>
    </lineage>
</organism>
<dbReference type="KEGG" id="cphy:B5808_02340"/>
<dbReference type="InterPro" id="IPR006059">
    <property type="entry name" value="SBP"/>
</dbReference>
<gene>
    <name evidence="1" type="ORF">B5808_02340</name>
</gene>
<dbReference type="PANTHER" id="PTHR43649">
    <property type="entry name" value="ARABINOSE-BINDING PROTEIN-RELATED"/>
    <property type="match status" value="1"/>
</dbReference>
<dbReference type="RefSeq" id="WP_085018088.1">
    <property type="nucleotide sequence ID" value="NZ_BMHD01000001.1"/>
</dbReference>
<dbReference type="Proteomes" id="UP000192775">
    <property type="component" value="Chromosome"/>
</dbReference>
<evidence type="ECO:0000313" key="1">
    <source>
        <dbReference type="EMBL" id="ARJ04195.1"/>
    </source>
</evidence>
<dbReference type="PROSITE" id="PS51257">
    <property type="entry name" value="PROKAR_LIPOPROTEIN"/>
    <property type="match status" value="1"/>
</dbReference>
<dbReference type="EMBL" id="CP020715">
    <property type="protein sequence ID" value="ARJ04195.1"/>
    <property type="molecule type" value="Genomic_DNA"/>
</dbReference>
<keyword evidence="2" id="KW-1185">Reference proteome</keyword>
<accession>A0A1X9LG60</accession>
<sequence>MSQHSRPRRPLAILGIGVASALLLAGCSTAEPSSGGDSSGGDVTLTFAYPKAGATTPWETMAEKYTEETGIKVEVEPIYIDGYDAAISTRLQSGNAPDLFLTEPGSGPKGLVTLGSAGLLGEVTGQAADLINSAETSAYGSDGKVYGFPLYNAPRAAVVFDGNLDKAGVQWPDTISDMLATCKTSKSNGYAFTLGQFGSSFTADGQALLIAASSVYANDPDWDAKRAAGDVTFSDTDGWRYAIQTLSDMYAAGCYQDGAEAAQGEFWTGVGAGETPSVLSLTTGEADIWKDLSQLLPNETTSVYAFPGQTADDRRVVNSVKFTLSYAAANANSEAAKAYIDWLSQPENLQQIADITGTVPAGEVTADSLESVYEPIKSLVADGKVISEPGLTWPNGVLAAMQEDVPGLFTGQKTVDQVLSDMDAAWAKS</sequence>
<dbReference type="SUPFAM" id="SSF53850">
    <property type="entry name" value="Periplasmic binding protein-like II"/>
    <property type="match status" value="1"/>
</dbReference>
<dbReference type="AlphaFoldDB" id="A0A1X9LG60"/>
<dbReference type="Gene3D" id="3.40.190.10">
    <property type="entry name" value="Periplasmic binding protein-like II"/>
    <property type="match status" value="2"/>
</dbReference>
<dbReference type="InterPro" id="IPR050490">
    <property type="entry name" value="Bact_solute-bd_prot1"/>
</dbReference>
<dbReference type="Pfam" id="PF13416">
    <property type="entry name" value="SBP_bac_8"/>
    <property type="match status" value="1"/>
</dbReference>
<name>A0A1X9LG60_9MICO</name>